<dbReference type="InterPro" id="IPR013805">
    <property type="entry name" value="GrpE_CC"/>
</dbReference>
<protein>
    <recommendedName>
        <fullName evidence="8 10">Protein GrpE</fullName>
    </recommendedName>
    <alternativeName>
        <fullName evidence="9 10">HSP-70 cofactor</fullName>
    </alternativeName>
</protein>
<comment type="subunit">
    <text evidence="3 10">Homodimer.</text>
</comment>
<feature type="compositionally biased region" description="Basic and acidic residues" evidence="13">
    <location>
        <begin position="19"/>
        <end position="39"/>
    </location>
</feature>
<evidence type="ECO:0000256" key="10">
    <source>
        <dbReference type="HAMAP-Rule" id="MF_01151"/>
    </source>
</evidence>
<feature type="region of interest" description="Disordered" evidence="13">
    <location>
        <begin position="1"/>
        <end position="66"/>
    </location>
</feature>
<evidence type="ECO:0000313" key="15">
    <source>
        <dbReference type="Proteomes" id="UP000051845"/>
    </source>
</evidence>
<comment type="similarity">
    <text evidence="2 10 12">Belongs to the GrpE family.</text>
</comment>
<reference evidence="14 15" key="1">
    <citation type="journal article" date="2015" name="Genome Announc.">
        <title>Expanding the biotechnology potential of lactobacilli through comparative genomics of 213 strains and associated genera.</title>
        <authorList>
            <person name="Sun Z."/>
            <person name="Harris H.M."/>
            <person name="McCann A."/>
            <person name="Guo C."/>
            <person name="Argimon S."/>
            <person name="Zhang W."/>
            <person name="Yang X."/>
            <person name="Jeffery I.B."/>
            <person name="Cooney J.C."/>
            <person name="Kagawa T.F."/>
            <person name="Liu W."/>
            <person name="Song Y."/>
            <person name="Salvetti E."/>
            <person name="Wrobel A."/>
            <person name="Rasinkangas P."/>
            <person name="Parkhill J."/>
            <person name="Rea M.C."/>
            <person name="O'Sullivan O."/>
            <person name="Ritari J."/>
            <person name="Douillard F.P."/>
            <person name="Paul Ross R."/>
            <person name="Yang R."/>
            <person name="Briner A.E."/>
            <person name="Felis G.E."/>
            <person name="de Vos W.M."/>
            <person name="Barrangou R."/>
            <person name="Klaenhammer T.R."/>
            <person name="Caufield P.W."/>
            <person name="Cui Y."/>
            <person name="Zhang H."/>
            <person name="O'Toole P.W."/>
        </authorList>
    </citation>
    <scope>NUCLEOTIDE SEQUENCE [LARGE SCALE GENOMIC DNA]</scope>
    <source>
        <strain evidence="14 15">DSM 20515</strain>
    </source>
</reference>
<dbReference type="RefSeq" id="WP_054762048.1">
    <property type="nucleotide sequence ID" value="NZ_AYYR01000023.1"/>
</dbReference>
<dbReference type="PROSITE" id="PS01071">
    <property type="entry name" value="GRPE"/>
    <property type="match status" value="1"/>
</dbReference>
<evidence type="ECO:0000256" key="1">
    <source>
        <dbReference type="ARBA" id="ARBA00004496"/>
    </source>
</evidence>
<dbReference type="HAMAP" id="MF_01151">
    <property type="entry name" value="GrpE"/>
    <property type="match status" value="1"/>
</dbReference>
<sequence>MAKDEANNPADSAQADETDATKADQTKAAETKQDPKSDTTEPASDDQAAKADDQDAKTVDPLQEAQRKIADLQKQVADLNDRNLRSQAEIQNIQARNKKDQAALIKYDGQQLAHDVLPALDNLERALQTQVEGEQGESLKKGIEMVQKHLLDALTKNGVTEIKADGEKFDPNIHQAVQTVPAEDDDHKDHVVQVLQKGYQLKDRVLRPAMVVVSQ</sequence>
<dbReference type="Pfam" id="PF01025">
    <property type="entry name" value="GrpE"/>
    <property type="match status" value="1"/>
</dbReference>
<evidence type="ECO:0000256" key="7">
    <source>
        <dbReference type="ARBA" id="ARBA00053401"/>
    </source>
</evidence>
<dbReference type="NCBIfam" id="NF010738">
    <property type="entry name" value="PRK14140.1"/>
    <property type="match status" value="1"/>
</dbReference>
<dbReference type="GO" id="GO:0006457">
    <property type="term" value="P:protein folding"/>
    <property type="evidence" value="ECO:0007669"/>
    <property type="project" value="InterPro"/>
</dbReference>
<dbReference type="GO" id="GO:0000774">
    <property type="term" value="F:adenyl-nucleotide exchange factor activity"/>
    <property type="evidence" value="ECO:0007669"/>
    <property type="project" value="InterPro"/>
</dbReference>
<comment type="subcellular location">
    <subcellularLocation>
        <location evidence="1 10">Cytoplasm</location>
    </subcellularLocation>
</comment>
<evidence type="ECO:0000256" key="3">
    <source>
        <dbReference type="ARBA" id="ARBA00011738"/>
    </source>
</evidence>
<evidence type="ECO:0000256" key="4">
    <source>
        <dbReference type="ARBA" id="ARBA00022490"/>
    </source>
</evidence>
<dbReference type="SUPFAM" id="SSF51064">
    <property type="entry name" value="Head domain of nucleotide exchange factor GrpE"/>
    <property type="match status" value="1"/>
</dbReference>
<organism evidence="14 15">
    <name type="scientific">Secundilactobacillus collinoides DSM 20515 = JCM 1123</name>
    <dbReference type="NCBI Taxonomy" id="1423733"/>
    <lineage>
        <taxon>Bacteria</taxon>
        <taxon>Bacillati</taxon>
        <taxon>Bacillota</taxon>
        <taxon>Bacilli</taxon>
        <taxon>Lactobacillales</taxon>
        <taxon>Lactobacillaceae</taxon>
        <taxon>Secundilactobacillus</taxon>
    </lineage>
</organism>
<keyword evidence="5 10" id="KW-0346">Stress response</keyword>
<dbReference type="GO" id="GO:0051087">
    <property type="term" value="F:protein-folding chaperone binding"/>
    <property type="evidence" value="ECO:0007669"/>
    <property type="project" value="InterPro"/>
</dbReference>
<evidence type="ECO:0000256" key="12">
    <source>
        <dbReference type="RuleBase" id="RU004478"/>
    </source>
</evidence>
<evidence type="ECO:0000256" key="8">
    <source>
        <dbReference type="ARBA" id="ARBA00072274"/>
    </source>
</evidence>
<evidence type="ECO:0000313" key="14">
    <source>
        <dbReference type="EMBL" id="KRM76569.1"/>
    </source>
</evidence>
<dbReference type="InterPro" id="IPR000740">
    <property type="entry name" value="GrpE"/>
</dbReference>
<dbReference type="CDD" id="cd00446">
    <property type="entry name" value="GrpE"/>
    <property type="match status" value="1"/>
</dbReference>
<dbReference type="AlphaFoldDB" id="A0A0R2BK86"/>
<keyword evidence="4 10" id="KW-0963">Cytoplasm</keyword>
<dbReference type="PANTHER" id="PTHR21237:SF23">
    <property type="entry name" value="GRPE PROTEIN HOMOLOG, MITOCHONDRIAL"/>
    <property type="match status" value="1"/>
</dbReference>
<dbReference type="STRING" id="33960.TY91_04055"/>
<dbReference type="Gene3D" id="3.90.20.20">
    <property type="match status" value="1"/>
</dbReference>
<evidence type="ECO:0000256" key="11">
    <source>
        <dbReference type="RuleBase" id="RU000639"/>
    </source>
</evidence>
<evidence type="ECO:0000256" key="5">
    <source>
        <dbReference type="ARBA" id="ARBA00023016"/>
    </source>
</evidence>
<evidence type="ECO:0000256" key="9">
    <source>
        <dbReference type="ARBA" id="ARBA00076414"/>
    </source>
</evidence>
<dbReference type="PRINTS" id="PR00773">
    <property type="entry name" value="GRPEPROTEIN"/>
</dbReference>
<dbReference type="SUPFAM" id="SSF58014">
    <property type="entry name" value="Coiled-coil domain of nucleotide exchange factor GrpE"/>
    <property type="match status" value="1"/>
</dbReference>
<name>A0A0R2BK86_SECCO</name>
<proteinExistence type="inferred from homology"/>
<accession>A0A0R2BK86</accession>
<dbReference type="Gene3D" id="2.30.22.10">
    <property type="entry name" value="Head domain of nucleotide exchange factor GrpE"/>
    <property type="match status" value="1"/>
</dbReference>
<evidence type="ECO:0000256" key="6">
    <source>
        <dbReference type="ARBA" id="ARBA00023186"/>
    </source>
</evidence>
<dbReference type="FunFam" id="2.30.22.10:FF:000001">
    <property type="entry name" value="Protein GrpE"/>
    <property type="match status" value="1"/>
</dbReference>
<evidence type="ECO:0000256" key="13">
    <source>
        <dbReference type="SAM" id="MobiDB-lite"/>
    </source>
</evidence>
<keyword evidence="6 10" id="KW-0143">Chaperone</keyword>
<comment type="function">
    <text evidence="7 10 11">Participates actively in the response to hyperosmotic and heat shock by preventing the aggregation of stress-denatured proteins, in association with DnaK and GrpE. It is the nucleotide exchange factor for DnaK and may function as a thermosensor. Unfolded proteins bind initially to DnaJ; upon interaction with the DnaJ-bound protein, DnaK hydrolyzes its bound ATP, resulting in the formation of a stable complex. GrpE releases ADP from DnaK; ATP binding to DnaK triggers the release of the substrate protein, thus completing the reaction cycle. Several rounds of ATP-dependent interactions between DnaJ, DnaK and GrpE are required for fully efficient folding.</text>
</comment>
<gene>
    <name evidence="10" type="primary">grpE</name>
    <name evidence="14" type="ORF">FC82_GL001257</name>
</gene>
<dbReference type="GO" id="GO:0005737">
    <property type="term" value="C:cytoplasm"/>
    <property type="evidence" value="ECO:0007669"/>
    <property type="project" value="UniProtKB-SubCell"/>
</dbReference>
<dbReference type="InterPro" id="IPR009012">
    <property type="entry name" value="GrpE_head"/>
</dbReference>
<dbReference type="Proteomes" id="UP000051845">
    <property type="component" value="Unassembled WGS sequence"/>
</dbReference>
<dbReference type="PATRIC" id="fig|1423733.4.peg.1325"/>
<dbReference type="GO" id="GO:0042803">
    <property type="term" value="F:protein homodimerization activity"/>
    <property type="evidence" value="ECO:0007669"/>
    <property type="project" value="InterPro"/>
</dbReference>
<dbReference type="PANTHER" id="PTHR21237">
    <property type="entry name" value="GRPE PROTEIN"/>
    <property type="match status" value="1"/>
</dbReference>
<comment type="caution">
    <text evidence="14">The sequence shown here is derived from an EMBL/GenBank/DDBJ whole genome shotgun (WGS) entry which is preliminary data.</text>
</comment>
<evidence type="ECO:0000256" key="2">
    <source>
        <dbReference type="ARBA" id="ARBA00009054"/>
    </source>
</evidence>
<feature type="compositionally biased region" description="Basic and acidic residues" evidence="13">
    <location>
        <begin position="47"/>
        <end position="58"/>
    </location>
</feature>
<dbReference type="GO" id="GO:0051082">
    <property type="term" value="F:unfolded protein binding"/>
    <property type="evidence" value="ECO:0007669"/>
    <property type="project" value="TreeGrafter"/>
</dbReference>
<dbReference type="NCBIfam" id="NF010759">
    <property type="entry name" value="PRK14162.1"/>
    <property type="match status" value="1"/>
</dbReference>
<dbReference type="EMBL" id="AYYR01000023">
    <property type="protein sequence ID" value="KRM76569.1"/>
    <property type="molecule type" value="Genomic_DNA"/>
</dbReference>